<feature type="compositionally biased region" description="Low complexity" evidence="1">
    <location>
        <begin position="44"/>
        <end position="59"/>
    </location>
</feature>
<protein>
    <submittedName>
        <fullName evidence="2">Uncharacterized protein</fullName>
    </submittedName>
</protein>
<sequence>WAQEHRISSSWQSRFLRRWLAPTIISWPCSTSIGHCPDRRRSRSSSSASWQPYSSRGFC</sequence>
<dbReference type="AlphaFoldDB" id="A0A6J4RCV3"/>
<evidence type="ECO:0000313" key="2">
    <source>
        <dbReference type="EMBL" id="CAA9462218.1"/>
    </source>
</evidence>
<dbReference type="EMBL" id="CADCVF010000057">
    <property type="protein sequence ID" value="CAA9462218.1"/>
    <property type="molecule type" value="Genomic_DNA"/>
</dbReference>
<evidence type="ECO:0000256" key="1">
    <source>
        <dbReference type="SAM" id="MobiDB-lite"/>
    </source>
</evidence>
<feature type="non-terminal residue" evidence="2">
    <location>
        <position position="1"/>
    </location>
</feature>
<feature type="region of interest" description="Disordered" evidence="1">
    <location>
        <begin position="36"/>
        <end position="59"/>
    </location>
</feature>
<accession>A0A6J4RCV3</accession>
<feature type="non-terminal residue" evidence="2">
    <location>
        <position position="59"/>
    </location>
</feature>
<reference evidence="2" key="1">
    <citation type="submission" date="2020-02" db="EMBL/GenBank/DDBJ databases">
        <authorList>
            <person name="Meier V. D."/>
        </authorList>
    </citation>
    <scope>NUCLEOTIDE SEQUENCE</scope>
    <source>
        <strain evidence="2">AVDCRST_MAG58</strain>
    </source>
</reference>
<gene>
    <name evidence="2" type="ORF">AVDCRST_MAG58-2833</name>
</gene>
<proteinExistence type="predicted"/>
<name>A0A6J4RCV3_9ACTN</name>
<organism evidence="2">
    <name type="scientific">uncultured Rubrobacteraceae bacterium</name>
    <dbReference type="NCBI Taxonomy" id="349277"/>
    <lineage>
        <taxon>Bacteria</taxon>
        <taxon>Bacillati</taxon>
        <taxon>Actinomycetota</taxon>
        <taxon>Rubrobacteria</taxon>
        <taxon>Rubrobacterales</taxon>
        <taxon>Rubrobacteraceae</taxon>
        <taxon>environmental samples</taxon>
    </lineage>
</organism>